<dbReference type="Proteomes" id="UP000564629">
    <property type="component" value="Unassembled WGS sequence"/>
</dbReference>
<proteinExistence type="predicted"/>
<evidence type="ECO:0000313" key="3">
    <source>
        <dbReference type="EMBL" id="MBB5475355.1"/>
    </source>
</evidence>
<sequence length="126" mass="14577">MNDFWDWFWLMVWWFCFFAYLVLLFQIVGDLFRDHELSGWWKALWVVALIVVPFLSALIYIIARGRGMAERQVKTAVQMQKQTDDYIRQTAGRSPANEIADAKTLLDSGAISPTEFEALKARALAV</sequence>
<protein>
    <submittedName>
        <fullName evidence="2">Membrane protein</fullName>
    </submittedName>
</protein>
<keyword evidence="1" id="KW-1133">Transmembrane helix</keyword>
<evidence type="ECO:0000313" key="2">
    <source>
        <dbReference type="EMBL" id="GEL46113.1"/>
    </source>
</evidence>
<organism evidence="2 4">
    <name type="scientific">Cellulomonas hominis</name>
    <dbReference type="NCBI Taxonomy" id="156981"/>
    <lineage>
        <taxon>Bacteria</taxon>
        <taxon>Bacillati</taxon>
        <taxon>Actinomycetota</taxon>
        <taxon>Actinomycetes</taxon>
        <taxon>Micrococcales</taxon>
        <taxon>Cellulomonadaceae</taxon>
        <taxon>Cellulomonas</taxon>
    </lineage>
</organism>
<dbReference type="Proteomes" id="UP000321723">
    <property type="component" value="Unassembled WGS sequence"/>
</dbReference>
<keyword evidence="1" id="KW-0472">Membrane</keyword>
<reference evidence="2 4" key="1">
    <citation type="submission" date="2019-07" db="EMBL/GenBank/DDBJ databases">
        <title>Whole genome shotgun sequence of Cellulomonas hominis NBRC 16055.</title>
        <authorList>
            <person name="Hosoyama A."/>
            <person name="Uohara A."/>
            <person name="Ohji S."/>
            <person name="Ichikawa N."/>
        </authorList>
    </citation>
    <scope>NUCLEOTIDE SEQUENCE [LARGE SCALE GENOMIC DNA]</scope>
    <source>
        <strain evidence="2 4">NBRC 16055</strain>
    </source>
</reference>
<dbReference type="RefSeq" id="WP_146835180.1">
    <property type="nucleotide sequence ID" value="NZ_BJVQ01000011.1"/>
</dbReference>
<keyword evidence="1" id="KW-0812">Transmembrane</keyword>
<dbReference type="EMBL" id="JACHDN010000001">
    <property type="protein sequence ID" value="MBB5475355.1"/>
    <property type="molecule type" value="Genomic_DNA"/>
</dbReference>
<evidence type="ECO:0000313" key="4">
    <source>
        <dbReference type="Proteomes" id="UP000321723"/>
    </source>
</evidence>
<reference evidence="3 5" key="2">
    <citation type="submission" date="2020-08" db="EMBL/GenBank/DDBJ databases">
        <title>Sequencing the genomes of 1000 actinobacteria strains.</title>
        <authorList>
            <person name="Klenk H.-P."/>
        </authorList>
    </citation>
    <scope>NUCLEOTIDE SEQUENCE [LARGE SCALE GENOMIC DNA]</scope>
    <source>
        <strain evidence="3 5">DSM 9581</strain>
    </source>
</reference>
<dbReference type="AlphaFoldDB" id="A0A511FA53"/>
<evidence type="ECO:0000313" key="5">
    <source>
        <dbReference type="Proteomes" id="UP000564629"/>
    </source>
</evidence>
<comment type="caution">
    <text evidence="2">The sequence shown here is derived from an EMBL/GenBank/DDBJ whole genome shotgun (WGS) entry which is preliminary data.</text>
</comment>
<name>A0A511FA53_9CELL</name>
<keyword evidence="4" id="KW-1185">Reference proteome</keyword>
<feature type="transmembrane region" description="Helical" evidence="1">
    <location>
        <begin position="40"/>
        <end position="63"/>
    </location>
</feature>
<dbReference type="OrthoDB" id="7596142at2"/>
<feature type="transmembrane region" description="Helical" evidence="1">
    <location>
        <begin position="7"/>
        <end position="28"/>
    </location>
</feature>
<gene>
    <name evidence="2" type="ORF">CHO01_12290</name>
    <name evidence="3" type="ORF">HNR08_004091</name>
</gene>
<evidence type="ECO:0000256" key="1">
    <source>
        <dbReference type="SAM" id="Phobius"/>
    </source>
</evidence>
<accession>A0A511FA53</accession>
<dbReference type="EMBL" id="BJVQ01000011">
    <property type="protein sequence ID" value="GEL46113.1"/>
    <property type="molecule type" value="Genomic_DNA"/>
</dbReference>